<feature type="compositionally biased region" description="Polar residues" evidence="4">
    <location>
        <begin position="931"/>
        <end position="941"/>
    </location>
</feature>
<reference evidence="6" key="2">
    <citation type="submission" date="2025-09" db="UniProtKB">
        <authorList>
            <consortium name="Ensembl"/>
        </authorList>
    </citation>
    <scope>IDENTIFICATION</scope>
</reference>
<feature type="region of interest" description="Disordered" evidence="4">
    <location>
        <begin position="332"/>
        <end position="361"/>
    </location>
</feature>
<feature type="region of interest" description="Disordered" evidence="4">
    <location>
        <begin position="1104"/>
        <end position="1135"/>
    </location>
</feature>
<comment type="similarity">
    <text evidence="1">Belongs to the LRRFIP family.</text>
</comment>
<evidence type="ECO:0000256" key="2">
    <source>
        <dbReference type="ARBA" id="ARBA00023054"/>
    </source>
</evidence>
<feature type="region of interest" description="Disordered" evidence="4">
    <location>
        <begin position="727"/>
        <end position="754"/>
    </location>
</feature>
<evidence type="ECO:0000256" key="5">
    <source>
        <dbReference type="SAM" id="Phobius"/>
    </source>
</evidence>
<evidence type="ECO:0000256" key="3">
    <source>
        <dbReference type="SAM" id="Coils"/>
    </source>
</evidence>
<feature type="compositionally biased region" description="Polar residues" evidence="4">
    <location>
        <begin position="729"/>
        <end position="742"/>
    </location>
</feature>
<dbReference type="Proteomes" id="UP000472270">
    <property type="component" value="Unassembled WGS sequence"/>
</dbReference>
<dbReference type="GO" id="GO:0000981">
    <property type="term" value="F:DNA-binding transcription factor activity, RNA polymerase II-specific"/>
    <property type="evidence" value="ECO:0007669"/>
    <property type="project" value="TreeGrafter"/>
</dbReference>
<feature type="compositionally biased region" description="Basic and acidic residues" evidence="4">
    <location>
        <begin position="842"/>
        <end position="856"/>
    </location>
</feature>
<feature type="compositionally biased region" description="Basic and acidic residues" evidence="4">
    <location>
        <begin position="511"/>
        <end position="527"/>
    </location>
</feature>
<sequence>MPVSVTVSGLKCLTIFNPFCVYTCALSLLLSLILHVLIVCVCVFLQSSEYSGFLGSSSRTSSRANSVCGSPVEDCSSSVASFMRSTASISGLSRDLDRVVIPDLPNVNGRLSMVDDRLERDYLEKGSSLASTISGATLTSLGGTSSRRGSGDTSISADTEASIREIKEIHELKDQIQDVEAKHMQNLKELKDSLLEMEEKYRKAMVSNAQLDNEKTNMMYEVDTLKDSLMELEEMLFETRRELEEKCKDLEREKHAHSILQFQFNELKETLKQSEELLTKHGIVLGPDLATNGETGEEVGKADQNSQTASAEIREGSSVLGTHQLKVCKDQQQKDLDDGVPGNQQFSHSQFSSSNTPLEASMENGELGDQIIQGVEQLENRPEEPPSSDDDELTATRPKEEIKSEEHIPEDSRGNTVELGCKVHKDGHLETDQQERECVKPSQVIKEETTSESVSGSVHDETDKPGETVLDDKLKEEPVESSQTEKLAKTQGVSASNKKKKKKKKNKQKQKQSDKQESDTKIDDKNETGCSEDNTNQKMEGDLEGNHQHPLGNDKSETTMNTDVPHDAKRTSELDGIETTSTNINADDAQDKIMLVTDEADLAEISKTISNFDCPESGNSVISDDLSNNIILNPTNIIDEHTEDSTNPDSEAVIFSCELVSSETKTSLPHEPSAQSMDAVEGGVESTSSSENIELKSLKSASVDIKEVESHLNCEIEQEEKLLNVDLDGTTNPENQDGSAHPTSPVMEKAENEAERVIQEQPVDQLMESQLQDSIGAELDQEEVETQDGLDKENLKVPTEIVFDGSHVDNTPLIETQVQVVHEDHLSANEAIQETVGESDASDQKPKVEKDEEERSIQNQVTLEVQLPEDEEDLLVKSDVAAQELKEGDEEDDGESFDFDEMDLETSSDAPLKNFLDQPNEEVTLLKENVQEASQEHQSNVTDEDQTQEDEHLELADQESKPKEQKDDGQDTENPQTTTDVEGCLTEDSQINSEVRPNDQQHDITGIKEDAFEEHRQASEDVTLNEGVNLISEMETRNVGQEVKSTIHHEKKASNISGDQDVEKETAESNREDERKESKKKIRLRKLVDERENLIEQVKRLKGQLEQKKQTNGIEDASSPEGDVLENGTDSNIMDVQRDANRQINDLRFKLVKSEQEVTAHGQNVTRLEGQVTRYKAASENAEKVEDELKAEKRKLQREVQ</sequence>
<dbReference type="AlphaFoldDB" id="A0A673KBH2"/>
<keyword evidence="5" id="KW-0812">Transmembrane</keyword>
<feature type="region of interest" description="Disordered" evidence="4">
    <location>
        <begin position="831"/>
        <end position="1003"/>
    </location>
</feature>
<dbReference type="Ensembl" id="ENSSRHT00000065623.1">
    <property type="protein sequence ID" value="ENSSRHP00000063853.1"/>
    <property type="gene ID" value="ENSSRHG00000031818.1"/>
</dbReference>
<feature type="compositionally biased region" description="Low complexity" evidence="4">
    <location>
        <begin position="680"/>
        <end position="691"/>
    </location>
</feature>
<keyword evidence="5" id="KW-1133">Transmembrane helix</keyword>
<dbReference type="InterPro" id="IPR019139">
    <property type="entry name" value="LRRFIP1/2"/>
</dbReference>
<feature type="region of interest" description="Disordered" evidence="4">
    <location>
        <begin position="288"/>
        <end position="318"/>
    </location>
</feature>
<keyword evidence="5" id="KW-0472">Membrane</keyword>
<feature type="compositionally biased region" description="Basic and acidic residues" evidence="4">
    <location>
        <begin position="458"/>
        <end position="478"/>
    </location>
</feature>
<name>A0A673KBH2_9TELE</name>
<evidence type="ECO:0000256" key="4">
    <source>
        <dbReference type="SAM" id="MobiDB-lite"/>
    </source>
</evidence>
<feature type="region of interest" description="Disordered" evidence="4">
    <location>
        <begin position="379"/>
        <end position="582"/>
    </location>
</feature>
<reference evidence="6" key="1">
    <citation type="submission" date="2025-08" db="UniProtKB">
        <authorList>
            <consortium name="Ensembl"/>
        </authorList>
    </citation>
    <scope>IDENTIFICATION</scope>
</reference>
<dbReference type="PANTHER" id="PTHR19212">
    <property type="entry name" value="LEUCINE RICH REPEAT IN FLII INTERACTING PROTEIN"/>
    <property type="match status" value="1"/>
</dbReference>
<feature type="compositionally biased region" description="Polar residues" evidence="4">
    <location>
        <begin position="480"/>
        <end position="496"/>
    </location>
</feature>
<proteinExistence type="inferred from homology"/>
<feature type="compositionally biased region" description="Acidic residues" evidence="4">
    <location>
        <begin position="887"/>
        <end position="906"/>
    </location>
</feature>
<feature type="region of interest" description="Disordered" evidence="4">
    <location>
        <begin position="664"/>
        <end position="691"/>
    </location>
</feature>
<evidence type="ECO:0000313" key="6">
    <source>
        <dbReference type="Ensembl" id="ENSSRHP00000063853.1"/>
    </source>
</evidence>
<evidence type="ECO:0000313" key="7">
    <source>
        <dbReference type="Proteomes" id="UP000472270"/>
    </source>
</evidence>
<feature type="compositionally biased region" description="Polar residues" evidence="4">
    <location>
        <begin position="528"/>
        <end position="538"/>
    </location>
</feature>
<feature type="compositionally biased region" description="Basic and acidic residues" evidence="4">
    <location>
        <begin position="421"/>
        <end position="449"/>
    </location>
</feature>
<feature type="compositionally biased region" description="Basic and acidic residues" evidence="4">
    <location>
        <begin position="1181"/>
        <end position="1191"/>
    </location>
</feature>
<feature type="compositionally biased region" description="Basic residues" evidence="4">
    <location>
        <begin position="497"/>
        <end position="510"/>
    </location>
</feature>
<feature type="compositionally biased region" description="Basic and acidic residues" evidence="4">
    <location>
        <begin position="539"/>
        <end position="557"/>
    </location>
</feature>
<keyword evidence="2 3" id="KW-0175">Coiled coil</keyword>
<organism evidence="6 7">
    <name type="scientific">Sinocyclocheilus rhinocerous</name>
    <dbReference type="NCBI Taxonomy" id="307959"/>
    <lineage>
        <taxon>Eukaryota</taxon>
        <taxon>Metazoa</taxon>
        <taxon>Chordata</taxon>
        <taxon>Craniata</taxon>
        <taxon>Vertebrata</taxon>
        <taxon>Euteleostomi</taxon>
        <taxon>Actinopterygii</taxon>
        <taxon>Neopterygii</taxon>
        <taxon>Teleostei</taxon>
        <taxon>Ostariophysi</taxon>
        <taxon>Cypriniformes</taxon>
        <taxon>Cyprinidae</taxon>
        <taxon>Cyprininae</taxon>
        <taxon>Sinocyclocheilus</taxon>
    </lineage>
</organism>
<evidence type="ECO:0000256" key="1">
    <source>
        <dbReference type="ARBA" id="ARBA00008275"/>
    </source>
</evidence>
<feature type="region of interest" description="Disordered" evidence="4">
    <location>
        <begin position="1042"/>
        <end position="1081"/>
    </location>
</feature>
<dbReference type="PANTHER" id="PTHR19212:SF5">
    <property type="entry name" value="LEUCINE-RICH REPEAT FLIGHTLESS-INTERACTING PROTEIN 1"/>
    <property type="match status" value="1"/>
</dbReference>
<protein>
    <submittedName>
        <fullName evidence="6">Leucine rich repeat (in FLII) interacting protein 1a</fullName>
    </submittedName>
</protein>
<feature type="transmembrane region" description="Helical" evidence="5">
    <location>
        <begin position="20"/>
        <end position="46"/>
    </location>
</feature>
<dbReference type="Gene3D" id="1.20.5.4090">
    <property type="match status" value="1"/>
</dbReference>
<keyword evidence="7" id="KW-1185">Reference proteome</keyword>
<feature type="compositionally biased region" description="Basic and acidic residues" evidence="4">
    <location>
        <begin position="397"/>
        <end position="413"/>
    </location>
</feature>
<feature type="compositionally biased region" description="Basic and acidic residues" evidence="4">
    <location>
        <begin position="564"/>
        <end position="573"/>
    </location>
</feature>
<feature type="region of interest" description="Disordered" evidence="4">
    <location>
        <begin position="1177"/>
        <end position="1201"/>
    </location>
</feature>
<feature type="compositionally biased region" description="Basic residues" evidence="4">
    <location>
        <begin position="1192"/>
        <end position="1201"/>
    </location>
</feature>
<accession>A0A673KBH2</accession>
<dbReference type="GO" id="GO:0000978">
    <property type="term" value="F:RNA polymerase II cis-regulatory region sequence-specific DNA binding"/>
    <property type="evidence" value="ECO:0007669"/>
    <property type="project" value="TreeGrafter"/>
</dbReference>
<feature type="coiled-coil region" evidence="3">
    <location>
        <begin position="162"/>
        <end position="260"/>
    </location>
</feature>
<feature type="compositionally biased region" description="Basic and acidic residues" evidence="4">
    <location>
        <begin position="1061"/>
        <end position="1077"/>
    </location>
</feature>
<feature type="compositionally biased region" description="Low complexity" evidence="4">
    <location>
        <begin position="344"/>
        <end position="354"/>
    </location>
</feature>
<dbReference type="Pfam" id="PF09738">
    <property type="entry name" value="LRRFIP"/>
    <property type="match status" value="2"/>
</dbReference>
<feature type="compositionally biased region" description="Basic and acidic residues" evidence="4">
    <location>
        <begin position="949"/>
        <end position="969"/>
    </location>
</feature>